<dbReference type="Proteomes" id="UP000611640">
    <property type="component" value="Chromosome"/>
</dbReference>
<sequence length="129" mass="14001">MSRSSRIRARYIDPDGDRYGIPTFCWGLAPPGLATRRQLRAMSLRPGGHAPVAQIMWHGVGGDRFALLYPIATAKPKRTATARQLAALVKANAARRTCPECGHLTEYVIPSRFGCCLDCEYGPAEGTAA</sequence>
<dbReference type="EMBL" id="AP023355">
    <property type="protein sequence ID" value="BCJ37579.1"/>
    <property type="molecule type" value="Genomic_DNA"/>
</dbReference>
<proteinExistence type="predicted"/>
<keyword evidence="2" id="KW-1185">Reference proteome</keyword>
<dbReference type="KEGG" id="atl:Athai_50820"/>
<dbReference type="NCBIfam" id="NF041638">
    <property type="entry name" value="QRL_CxxC_CxxC"/>
    <property type="match status" value="1"/>
</dbReference>
<evidence type="ECO:0000313" key="1">
    <source>
        <dbReference type="EMBL" id="BCJ37579.1"/>
    </source>
</evidence>
<dbReference type="InterPro" id="IPR048142">
    <property type="entry name" value="QRL_CxxC_CxxC"/>
</dbReference>
<name>A0A7R7HZP6_9ACTN</name>
<organism evidence="1 2">
    <name type="scientific">Actinocatenispora thailandica</name>
    <dbReference type="NCBI Taxonomy" id="227318"/>
    <lineage>
        <taxon>Bacteria</taxon>
        <taxon>Bacillati</taxon>
        <taxon>Actinomycetota</taxon>
        <taxon>Actinomycetes</taxon>
        <taxon>Micromonosporales</taxon>
        <taxon>Micromonosporaceae</taxon>
        <taxon>Actinocatenispora</taxon>
    </lineage>
</organism>
<dbReference type="AlphaFoldDB" id="A0A7R7HZP6"/>
<gene>
    <name evidence="1" type="ORF">Athai_50820</name>
</gene>
<reference evidence="1 2" key="1">
    <citation type="submission" date="2020-08" db="EMBL/GenBank/DDBJ databases">
        <title>Whole genome shotgun sequence of Actinocatenispora thailandica NBRC 105041.</title>
        <authorList>
            <person name="Komaki H."/>
            <person name="Tamura T."/>
        </authorList>
    </citation>
    <scope>NUCLEOTIDE SEQUENCE [LARGE SCALE GENOMIC DNA]</scope>
    <source>
        <strain evidence="1 2">NBRC 105041</strain>
    </source>
</reference>
<dbReference type="RefSeq" id="WP_203963767.1">
    <property type="nucleotide sequence ID" value="NZ_AP023355.1"/>
</dbReference>
<accession>A0A7R7HZP6</accession>
<evidence type="ECO:0000313" key="2">
    <source>
        <dbReference type="Proteomes" id="UP000611640"/>
    </source>
</evidence>
<protein>
    <submittedName>
        <fullName evidence="1">Uncharacterized protein</fullName>
    </submittedName>
</protein>